<accession>A0A495EVD6</accession>
<dbReference type="Pfam" id="PF16976">
    <property type="entry name" value="RcpC"/>
    <property type="match status" value="1"/>
</dbReference>
<dbReference type="InterPro" id="IPR031571">
    <property type="entry name" value="RcpC_dom"/>
</dbReference>
<sequence length="258" mass="26529">MKSRLLAGIAALVLAVVGAILVVSYAQGADSRAVQGLAPMTVLVVNKAVPAGTSVAALKEFVTSEELPGKAVTKSALQNLDGLAGKVTAVDLLPGEQLVAERLVAPEALKTSGSVEVPKGLQEVSFQLEPQRVVGGRIAAGDHVGVFINLKDGGIEGKPEKQTTQLTVHKALVTAVQRAPVTTPTPQPSATGSAAPAEDTALPVGSMIVTVAVNDVDATKIVYASNFTDVASVWLSREPLDATDSGRPGIITRPEVYK</sequence>
<comment type="caution">
    <text evidence="2">The sequence shown here is derived from an EMBL/GenBank/DDBJ whole genome shotgun (WGS) entry which is preliminary data.</text>
</comment>
<evidence type="ECO:0000313" key="3">
    <source>
        <dbReference type="Proteomes" id="UP000276055"/>
    </source>
</evidence>
<gene>
    <name evidence="2" type="ORF">C8D78_1201</name>
</gene>
<organism evidence="2 3">
    <name type="scientific">Arthrobacter oryzae</name>
    <dbReference type="NCBI Taxonomy" id="409290"/>
    <lineage>
        <taxon>Bacteria</taxon>
        <taxon>Bacillati</taxon>
        <taxon>Actinomycetota</taxon>
        <taxon>Actinomycetes</taxon>
        <taxon>Micrococcales</taxon>
        <taxon>Micrococcaceae</taxon>
        <taxon>Arthrobacter</taxon>
    </lineage>
</organism>
<reference evidence="2 3" key="1">
    <citation type="submission" date="2018-10" db="EMBL/GenBank/DDBJ databases">
        <title>Genomic Encyclopedia of Type Strains, Phase IV (KMG-IV): sequencing the most valuable type-strain genomes for metagenomic binning, comparative biology and taxonomic classification.</title>
        <authorList>
            <person name="Goeker M."/>
        </authorList>
    </citation>
    <scope>NUCLEOTIDE SEQUENCE [LARGE SCALE GENOMIC DNA]</scope>
    <source>
        <strain evidence="2 3">DSM 25586</strain>
    </source>
</reference>
<name>A0A495EVD6_9MICC</name>
<dbReference type="RefSeq" id="WP_167467862.1">
    <property type="nucleotide sequence ID" value="NZ_RBIR01000002.1"/>
</dbReference>
<evidence type="ECO:0000259" key="1">
    <source>
        <dbReference type="Pfam" id="PF16976"/>
    </source>
</evidence>
<evidence type="ECO:0000313" key="2">
    <source>
        <dbReference type="EMBL" id="RKR20563.1"/>
    </source>
</evidence>
<protein>
    <submittedName>
        <fullName evidence="2">Pilus assembly protein CpaB</fullName>
    </submittedName>
</protein>
<dbReference type="CDD" id="cd11614">
    <property type="entry name" value="SAF_CpaB_FlgA_like"/>
    <property type="match status" value="1"/>
</dbReference>
<dbReference type="Proteomes" id="UP000276055">
    <property type="component" value="Unassembled WGS sequence"/>
</dbReference>
<dbReference type="EMBL" id="RBIR01000002">
    <property type="protein sequence ID" value="RKR20563.1"/>
    <property type="molecule type" value="Genomic_DNA"/>
</dbReference>
<feature type="domain" description="Flp pilus assembly protein RcpC/CpaB" evidence="1">
    <location>
        <begin position="116"/>
        <end position="228"/>
    </location>
</feature>
<dbReference type="AlphaFoldDB" id="A0A495EVD6"/>
<proteinExistence type="predicted"/>